<dbReference type="PANTHER" id="PTHR30031">
    <property type="entry name" value="PHOSPHOENOLPYRUVATE CARBOXYKINASE ATP"/>
    <property type="match status" value="1"/>
</dbReference>
<evidence type="ECO:0000256" key="5">
    <source>
        <dbReference type="ARBA" id="ARBA00022741"/>
    </source>
</evidence>
<dbReference type="Pfam" id="PF01293">
    <property type="entry name" value="PEPCK_ATP"/>
    <property type="match status" value="1"/>
</dbReference>
<feature type="signal peptide" evidence="10">
    <location>
        <begin position="1"/>
        <end position="23"/>
    </location>
</feature>
<dbReference type="GO" id="GO:0006094">
    <property type="term" value="P:gluconeogenesis"/>
    <property type="evidence" value="ECO:0007669"/>
    <property type="project" value="UniProtKB-UniPathway"/>
</dbReference>
<dbReference type="GO" id="GO:0005829">
    <property type="term" value="C:cytosol"/>
    <property type="evidence" value="ECO:0007669"/>
    <property type="project" value="TreeGrafter"/>
</dbReference>
<organism evidence="11">
    <name type="scientific">Amphora coffeiformis</name>
    <dbReference type="NCBI Taxonomy" id="265554"/>
    <lineage>
        <taxon>Eukaryota</taxon>
        <taxon>Sar</taxon>
        <taxon>Stramenopiles</taxon>
        <taxon>Ochrophyta</taxon>
        <taxon>Bacillariophyta</taxon>
        <taxon>Bacillariophyceae</taxon>
        <taxon>Bacillariophycidae</taxon>
        <taxon>Thalassiophysales</taxon>
        <taxon>Catenulaceae</taxon>
        <taxon>Amphora</taxon>
    </lineage>
</organism>
<dbReference type="HAMAP" id="MF_00453">
    <property type="entry name" value="PEPCK_ATP"/>
    <property type="match status" value="1"/>
</dbReference>
<evidence type="ECO:0000256" key="8">
    <source>
        <dbReference type="ARBA" id="ARBA00023239"/>
    </source>
</evidence>
<evidence type="ECO:0000256" key="9">
    <source>
        <dbReference type="ARBA" id="ARBA00047371"/>
    </source>
</evidence>
<sequence length="625" mass="69138">MTRQRSLLWLLIGSGACSSLCGAFHIQPITTKSATTTKSTTRANLHQVDSLQEWTTHAKDEEQQRDDTILKTLDHEAVLRKELFDLLGLVNVNYKSNLSKKALFHEAIENDKGRTVKGGSYLAQKAFSTKLGDRGPLVFYTDPDCTGRRVKDTFAASYPEIEDKVWWKSDFSKYDPKNYEALLDRVVDYLNEHQSTLYVQDVYAGRDPSFAVPFRFVGEYATHALFAQTMFPKEVLEGMEHADDKRWTMLNVPSFHPDPERDGSRSDAAIIVDFRRRIALVAGPADYCGTIKKTMFTIMNFMLPDAGYLPMHASANVGKNGDAAILFGLSGTGKTTLSADPDRKLIGDDEIAWTDKGISNLEDGCYAKLIDLNKEAEPIIAAALSMPTTVIENVPPPPDGRPLLEVDPQELDLEDRSISENTRFAYGLDCNPAVMEGAKGGHPETVVLLTADAFGVMPPISILNSSEAMYHFVSGYSSKLAGTEVGIVEPKATFSACFGAPFMSRYASVYAKLLAKKMEMTKARCVLLNTGWSGGPYGVGKRMPLRITRALLNAALNGDLDKVDVEVHPIFGLTMPKSCPGVPSEMLNPRKTWTDKEAYDKAALNLQNMFRENFEKKSFGNLDID</sequence>
<dbReference type="GO" id="GO:0005524">
    <property type="term" value="F:ATP binding"/>
    <property type="evidence" value="ECO:0007669"/>
    <property type="project" value="UniProtKB-KW"/>
</dbReference>
<protein>
    <recommendedName>
        <fullName evidence="3">phosphoenolpyruvate carboxykinase (ATP)</fullName>
        <ecNumber evidence="3">4.1.1.49</ecNumber>
    </recommendedName>
</protein>
<evidence type="ECO:0000313" key="11">
    <source>
        <dbReference type="EMBL" id="CAE0401819.1"/>
    </source>
</evidence>
<dbReference type="AlphaFoldDB" id="A0A7S3KWU8"/>
<keyword evidence="7" id="KW-0067">ATP-binding</keyword>
<dbReference type="Gene3D" id="3.40.449.10">
    <property type="entry name" value="Phosphoenolpyruvate Carboxykinase, domain 1"/>
    <property type="match status" value="1"/>
</dbReference>
<proteinExistence type="inferred from homology"/>
<reference evidence="11" key="1">
    <citation type="submission" date="2021-01" db="EMBL/GenBank/DDBJ databases">
        <authorList>
            <person name="Corre E."/>
            <person name="Pelletier E."/>
            <person name="Niang G."/>
            <person name="Scheremetjew M."/>
            <person name="Finn R."/>
            <person name="Kale V."/>
            <person name="Holt S."/>
            <person name="Cochrane G."/>
            <person name="Meng A."/>
            <person name="Brown T."/>
            <person name="Cohen L."/>
        </authorList>
    </citation>
    <scope>NUCLEOTIDE SEQUENCE</scope>
    <source>
        <strain evidence="11">CCMP127</strain>
    </source>
</reference>
<comment type="catalytic activity">
    <reaction evidence="9">
        <text>oxaloacetate + ATP = phosphoenolpyruvate + ADP + CO2</text>
        <dbReference type="Rhea" id="RHEA:18617"/>
        <dbReference type="ChEBI" id="CHEBI:16452"/>
        <dbReference type="ChEBI" id="CHEBI:16526"/>
        <dbReference type="ChEBI" id="CHEBI:30616"/>
        <dbReference type="ChEBI" id="CHEBI:58702"/>
        <dbReference type="ChEBI" id="CHEBI:456216"/>
        <dbReference type="EC" id="4.1.1.49"/>
    </reaction>
</comment>
<dbReference type="Gene3D" id="2.170.8.10">
    <property type="entry name" value="Phosphoenolpyruvate Carboxykinase, domain 2"/>
    <property type="match status" value="1"/>
</dbReference>
<evidence type="ECO:0000256" key="10">
    <source>
        <dbReference type="SAM" id="SignalP"/>
    </source>
</evidence>
<keyword evidence="6" id="KW-0210">Decarboxylase</keyword>
<evidence type="ECO:0000256" key="3">
    <source>
        <dbReference type="ARBA" id="ARBA00012363"/>
    </source>
</evidence>
<feature type="chain" id="PRO_5031377228" description="phosphoenolpyruvate carboxykinase (ATP)" evidence="10">
    <location>
        <begin position="24"/>
        <end position="625"/>
    </location>
</feature>
<dbReference type="EMBL" id="HBIM01000189">
    <property type="protein sequence ID" value="CAE0401819.1"/>
    <property type="molecule type" value="Transcribed_RNA"/>
</dbReference>
<dbReference type="SUPFAM" id="SSF53795">
    <property type="entry name" value="PEP carboxykinase-like"/>
    <property type="match status" value="1"/>
</dbReference>
<name>A0A7S3KWU8_9STRA</name>
<dbReference type="PANTHER" id="PTHR30031:SF0">
    <property type="entry name" value="PHOSPHOENOLPYRUVATE CARBOXYKINASE (ATP)"/>
    <property type="match status" value="1"/>
</dbReference>
<comment type="pathway">
    <text evidence="1">Carbohydrate biosynthesis; gluconeogenesis.</text>
</comment>
<evidence type="ECO:0000256" key="7">
    <source>
        <dbReference type="ARBA" id="ARBA00022840"/>
    </source>
</evidence>
<dbReference type="InterPro" id="IPR008210">
    <property type="entry name" value="PEP_carboxykinase_N"/>
</dbReference>
<evidence type="ECO:0000256" key="6">
    <source>
        <dbReference type="ARBA" id="ARBA00022793"/>
    </source>
</evidence>
<dbReference type="UniPathway" id="UPA00138"/>
<dbReference type="GO" id="GO:0004612">
    <property type="term" value="F:phosphoenolpyruvate carboxykinase (ATP) activity"/>
    <property type="evidence" value="ECO:0007669"/>
    <property type="project" value="UniProtKB-EC"/>
</dbReference>
<evidence type="ECO:0000256" key="4">
    <source>
        <dbReference type="ARBA" id="ARBA00022432"/>
    </source>
</evidence>
<accession>A0A7S3KWU8</accession>
<keyword evidence="10" id="KW-0732">Signal</keyword>
<dbReference type="SUPFAM" id="SSF68923">
    <property type="entry name" value="PEP carboxykinase N-terminal domain"/>
    <property type="match status" value="1"/>
</dbReference>
<keyword evidence="4" id="KW-0312">Gluconeogenesis</keyword>
<evidence type="ECO:0000256" key="1">
    <source>
        <dbReference type="ARBA" id="ARBA00004742"/>
    </source>
</evidence>
<dbReference type="EC" id="4.1.1.49" evidence="3"/>
<dbReference type="Gene3D" id="3.90.228.20">
    <property type="match status" value="1"/>
</dbReference>
<dbReference type="InterPro" id="IPR001272">
    <property type="entry name" value="PEP_carboxykinase_ATP"/>
</dbReference>
<dbReference type="PROSITE" id="PS51257">
    <property type="entry name" value="PROKAR_LIPOPROTEIN"/>
    <property type="match status" value="1"/>
</dbReference>
<keyword evidence="8" id="KW-0456">Lyase</keyword>
<evidence type="ECO:0000256" key="2">
    <source>
        <dbReference type="ARBA" id="ARBA00006052"/>
    </source>
</evidence>
<keyword evidence="5" id="KW-0547">Nucleotide-binding</keyword>
<dbReference type="InterPro" id="IPR013035">
    <property type="entry name" value="PEP_carboxykinase_C"/>
</dbReference>
<comment type="similarity">
    <text evidence="2">Belongs to the phosphoenolpyruvate carboxykinase (ATP) family.</text>
</comment>
<gene>
    <name evidence="11" type="ORF">ACOF00016_LOCUS166</name>
</gene>